<protein>
    <submittedName>
        <fullName evidence="1">Uncharacterized protein</fullName>
    </submittedName>
</protein>
<gene>
    <name evidence="1" type="ORF">CAUJ_LOCUS8989</name>
</gene>
<keyword evidence="2" id="KW-1185">Reference proteome</keyword>
<sequence>MPPVRGGMPVPIRGNPIAWDLAVTLPNYVERIRSAELIFSRLTGHIYVVAQWMPFVRNIAGRVRYNRNFMLVEAYEVNHGVELRPEDPVVYFGNEALPTRFLVVVLAQDDL</sequence>
<accession>A0A8S1HIN8</accession>
<dbReference type="EMBL" id="CAJGYM010000032">
    <property type="protein sequence ID" value="CAD6193070.1"/>
    <property type="molecule type" value="Genomic_DNA"/>
</dbReference>
<dbReference type="Proteomes" id="UP000835052">
    <property type="component" value="Unassembled WGS sequence"/>
</dbReference>
<organism evidence="1 2">
    <name type="scientific">Caenorhabditis auriculariae</name>
    <dbReference type="NCBI Taxonomy" id="2777116"/>
    <lineage>
        <taxon>Eukaryota</taxon>
        <taxon>Metazoa</taxon>
        <taxon>Ecdysozoa</taxon>
        <taxon>Nematoda</taxon>
        <taxon>Chromadorea</taxon>
        <taxon>Rhabditida</taxon>
        <taxon>Rhabditina</taxon>
        <taxon>Rhabditomorpha</taxon>
        <taxon>Rhabditoidea</taxon>
        <taxon>Rhabditidae</taxon>
        <taxon>Peloderinae</taxon>
        <taxon>Caenorhabditis</taxon>
    </lineage>
</organism>
<dbReference type="AlphaFoldDB" id="A0A8S1HIN8"/>
<name>A0A8S1HIN8_9PELO</name>
<evidence type="ECO:0000313" key="2">
    <source>
        <dbReference type="Proteomes" id="UP000835052"/>
    </source>
</evidence>
<proteinExistence type="predicted"/>
<comment type="caution">
    <text evidence="1">The sequence shown here is derived from an EMBL/GenBank/DDBJ whole genome shotgun (WGS) entry which is preliminary data.</text>
</comment>
<reference evidence="1" key="1">
    <citation type="submission" date="2020-10" db="EMBL/GenBank/DDBJ databases">
        <authorList>
            <person name="Kikuchi T."/>
        </authorList>
    </citation>
    <scope>NUCLEOTIDE SEQUENCE</scope>
    <source>
        <strain evidence="1">NKZ352</strain>
    </source>
</reference>
<evidence type="ECO:0000313" key="1">
    <source>
        <dbReference type="EMBL" id="CAD6193070.1"/>
    </source>
</evidence>